<evidence type="ECO:0000259" key="5">
    <source>
        <dbReference type="PROSITE" id="PS50122"/>
    </source>
</evidence>
<evidence type="ECO:0000256" key="1">
    <source>
        <dbReference type="ARBA" id="ARBA00022801"/>
    </source>
</evidence>
<dbReference type="SUPFAM" id="SSF52738">
    <property type="entry name" value="Methylesterase CheB, C-terminal domain"/>
    <property type="match status" value="1"/>
</dbReference>
<evidence type="ECO:0000256" key="4">
    <source>
        <dbReference type="PROSITE-ProRule" id="PRU00050"/>
    </source>
</evidence>
<dbReference type="PROSITE" id="PS50122">
    <property type="entry name" value="CHEB"/>
    <property type="match status" value="1"/>
</dbReference>
<gene>
    <name evidence="6" type="ORF">SAMN04488003_106137</name>
</gene>
<dbReference type="OrthoDB" id="9791760at2"/>
<dbReference type="AlphaFoldDB" id="A0A1H8CBB0"/>
<feature type="active site" evidence="4">
    <location>
        <position position="135"/>
    </location>
</feature>
<dbReference type="GO" id="GO:0006935">
    <property type="term" value="P:chemotaxis"/>
    <property type="evidence" value="ECO:0007669"/>
    <property type="project" value="UniProtKB-UniRule"/>
</dbReference>
<proteinExistence type="predicted"/>
<dbReference type="CDD" id="cd16433">
    <property type="entry name" value="CheB"/>
    <property type="match status" value="1"/>
</dbReference>
<dbReference type="InterPro" id="IPR000673">
    <property type="entry name" value="Sig_transdc_resp-reg_Me-estase"/>
</dbReference>
<feature type="active site" evidence="4">
    <location>
        <position position="42"/>
    </location>
</feature>
<dbReference type="InterPro" id="IPR035909">
    <property type="entry name" value="CheB_C"/>
</dbReference>
<accession>A0A1H8CBB0</accession>
<keyword evidence="1 4" id="KW-0378">Hydrolase</keyword>
<feature type="active site" evidence="4">
    <location>
        <position position="15"/>
    </location>
</feature>
<dbReference type="Gene3D" id="3.40.50.180">
    <property type="entry name" value="Methylesterase CheB, C-terminal domain"/>
    <property type="match status" value="1"/>
</dbReference>
<dbReference type="STRING" id="245187.SAMN04488003_106137"/>
<dbReference type="GO" id="GO:0008984">
    <property type="term" value="F:protein-glutamate methylesterase activity"/>
    <property type="evidence" value="ECO:0007669"/>
    <property type="project" value="UniProtKB-EC"/>
</dbReference>
<protein>
    <recommendedName>
        <fullName evidence="2">protein-glutamate methylesterase</fullName>
        <ecNumber evidence="2">3.1.1.61</ecNumber>
    </recommendedName>
</protein>
<dbReference type="RefSeq" id="WP_089900610.1">
    <property type="nucleotide sequence ID" value="NZ_FOCI01000006.1"/>
</dbReference>
<reference evidence="6 7" key="1">
    <citation type="submission" date="2016-10" db="EMBL/GenBank/DDBJ databases">
        <authorList>
            <person name="de Groot N.N."/>
        </authorList>
    </citation>
    <scope>NUCLEOTIDE SEQUENCE [LARGE SCALE GENOMIC DNA]</scope>
    <source>
        <strain evidence="6 7">DSM 16213</strain>
    </source>
</reference>
<evidence type="ECO:0000313" key="6">
    <source>
        <dbReference type="EMBL" id="SEM92300.1"/>
    </source>
</evidence>
<sequence length="191" mass="19838">MTVAATGGAVIIGASAGALDALSLILPALPADFARPILVIVHIPPDKPSALAQILDAKCRLPAVEVGDKDPVVPGVIHVAPPNYHMLIEDEGHFALSGEAEVLFSRPSIDVSFESACDIWGDRLTCIVLTGANQDGARGARMIASAGGTVIVQNPTSAYARAMPEAAIAACPQAKIMTLPEIARHLQEHAR</sequence>
<dbReference type="GO" id="GO:0005737">
    <property type="term" value="C:cytoplasm"/>
    <property type="evidence" value="ECO:0007669"/>
    <property type="project" value="InterPro"/>
</dbReference>
<keyword evidence="7" id="KW-1185">Reference proteome</keyword>
<dbReference type="PANTHER" id="PTHR42872">
    <property type="entry name" value="PROTEIN-GLUTAMATE METHYLESTERASE/PROTEIN-GLUTAMINE GLUTAMINASE"/>
    <property type="match status" value="1"/>
</dbReference>
<dbReference type="EMBL" id="FOCI01000006">
    <property type="protein sequence ID" value="SEM92300.1"/>
    <property type="molecule type" value="Genomic_DNA"/>
</dbReference>
<evidence type="ECO:0000256" key="3">
    <source>
        <dbReference type="ARBA" id="ARBA00048267"/>
    </source>
</evidence>
<dbReference type="PANTHER" id="PTHR42872:SF6">
    <property type="entry name" value="PROTEIN-GLUTAMATE METHYLESTERASE_PROTEIN-GLUTAMINE GLUTAMINASE"/>
    <property type="match status" value="1"/>
</dbReference>
<organism evidence="6 7">
    <name type="scientific">Loktanella fryxellensis</name>
    <dbReference type="NCBI Taxonomy" id="245187"/>
    <lineage>
        <taxon>Bacteria</taxon>
        <taxon>Pseudomonadati</taxon>
        <taxon>Pseudomonadota</taxon>
        <taxon>Alphaproteobacteria</taxon>
        <taxon>Rhodobacterales</taxon>
        <taxon>Roseobacteraceae</taxon>
        <taxon>Loktanella</taxon>
    </lineage>
</organism>
<name>A0A1H8CBB0_9RHOB</name>
<dbReference type="Proteomes" id="UP000199585">
    <property type="component" value="Unassembled WGS sequence"/>
</dbReference>
<dbReference type="Pfam" id="PF01339">
    <property type="entry name" value="CheB_methylest"/>
    <property type="match status" value="1"/>
</dbReference>
<evidence type="ECO:0000313" key="7">
    <source>
        <dbReference type="Proteomes" id="UP000199585"/>
    </source>
</evidence>
<feature type="domain" description="CheB-type methylesterase" evidence="5">
    <location>
        <begin position="4"/>
        <end position="191"/>
    </location>
</feature>
<comment type="catalytic activity">
    <reaction evidence="3">
        <text>[protein]-L-glutamate 5-O-methyl ester + H2O = L-glutamyl-[protein] + methanol + H(+)</text>
        <dbReference type="Rhea" id="RHEA:23236"/>
        <dbReference type="Rhea" id="RHEA-COMP:10208"/>
        <dbReference type="Rhea" id="RHEA-COMP:10311"/>
        <dbReference type="ChEBI" id="CHEBI:15377"/>
        <dbReference type="ChEBI" id="CHEBI:15378"/>
        <dbReference type="ChEBI" id="CHEBI:17790"/>
        <dbReference type="ChEBI" id="CHEBI:29973"/>
        <dbReference type="ChEBI" id="CHEBI:82795"/>
        <dbReference type="EC" id="3.1.1.61"/>
    </reaction>
</comment>
<evidence type="ECO:0000256" key="2">
    <source>
        <dbReference type="ARBA" id="ARBA00039140"/>
    </source>
</evidence>
<dbReference type="EC" id="3.1.1.61" evidence="2"/>
<keyword evidence="4" id="KW-0145">Chemotaxis</keyword>
<dbReference type="GO" id="GO:0000156">
    <property type="term" value="F:phosphorelay response regulator activity"/>
    <property type="evidence" value="ECO:0007669"/>
    <property type="project" value="InterPro"/>
</dbReference>